<dbReference type="InterPro" id="IPR029063">
    <property type="entry name" value="SAM-dependent_MTases_sf"/>
</dbReference>
<dbReference type="InterPro" id="IPR041698">
    <property type="entry name" value="Methyltransf_25"/>
</dbReference>
<dbReference type="GO" id="GO:0032259">
    <property type="term" value="P:methylation"/>
    <property type="evidence" value="ECO:0007669"/>
    <property type="project" value="UniProtKB-KW"/>
</dbReference>
<proteinExistence type="predicted"/>
<sequence length="214" mass="24259">VSKILRPLTTQEVDHHCRRTIDHYQRFASAFRTGTADHDVKQNIESLIKHMRGRAPFRILDLGCGPGRDLAAFIDLGHQPVGLDGCQAFVHMANQLTGCPVWHQSFDCLELPTGSFDGIFANASLFHVPSQILDRVLRQLNSCLKSDGVLFASNPRGPDIERDEDDRYATFLSLATWQAFAQDAGFRELEHYYRPPGKPRDQQPWLASVWRKMS</sequence>
<evidence type="ECO:0000256" key="1">
    <source>
        <dbReference type="ARBA" id="ARBA00022603"/>
    </source>
</evidence>
<keyword evidence="1" id="KW-0489">Methyltransferase</keyword>
<dbReference type="EMBL" id="UINC01120564">
    <property type="protein sequence ID" value="SVC95126.1"/>
    <property type="molecule type" value="Genomic_DNA"/>
</dbReference>
<dbReference type="GO" id="GO:0008168">
    <property type="term" value="F:methyltransferase activity"/>
    <property type="evidence" value="ECO:0007669"/>
    <property type="project" value="UniProtKB-KW"/>
</dbReference>
<dbReference type="AlphaFoldDB" id="A0A382RBT5"/>
<name>A0A382RBT5_9ZZZZ</name>
<evidence type="ECO:0000313" key="4">
    <source>
        <dbReference type="EMBL" id="SVC95126.1"/>
    </source>
</evidence>
<reference evidence="4" key="1">
    <citation type="submission" date="2018-05" db="EMBL/GenBank/DDBJ databases">
        <authorList>
            <person name="Lanie J.A."/>
            <person name="Ng W.-L."/>
            <person name="Kazmierczak K.M."/>
            <person name="Andrzejewski T.M."/>
            <person name="Davidsen T.M."/>
            <person name="Wayne K.J."/>
            <person name="Tettelin H."/>
            <person name="Glass J.I."/>
            <person name="Rusch D."/>
            <person name="Podicherti R."/>
            <person name="Tsui H.-C.T."/>
            <person name="Winkler M.E."/>
        </authorList>
    </citation>
    <scope>NUCLEOTIDE SEQUENCE</scope>
</reference>
<accession>A0A382RBT5</accession>
<dbReference type="Pfam" id="PF13649">
    <property type="entry name" value="Methyltransf_25"/>
    <property type="match status" value="1"/>
</dbReference>
<organism evidence="4">
    <name type="scientific">marine metagenome</name>
    <dbReference type="NCBI Taxonomy" id="408172"/>
    <lineage>
        <taxon>unclassified sequences</taxon>
        <taxon>metagenomes</taxon>
        <taxon>ecological metagenomes</taxon>
    </lineage>
</organism>
<gene>
    <name evidence="4" type="ORF">METZ01_LOCUS347980</name>
</gene>
<feature type="non-terminal residue" evidence="4">
    <location>
        <position position="1"/>
    </location>
</feature>
<protein>
    <recommendedName>
        <fullName evidence="3">Methyltransferase domain-containing protein</fullName>
    </recommendedName>
</protein>
<evidence type="ECO:0000259" key="3">
    <source>
        <dbReference type="Pfam" id="PF13649"/>
    </source>
</evidence>
<keyword evidence="2" id="KW-0808">Transferase</keyword>
<dbReference type="Gene3D" id="3.40.50.150">
    <property type="entry name" value="Vaccinia Virus protein VP39"/>
    <property type="match status" value="1"/>
</dbReference>
<dbReference type="PANTHER" id="PTHR43861:SF1">
    <property type="entry name" value="TRANS-ACONITATE 2-METHYLTRANSFERASE"/>
    <property type="match status" value="1"/>
</dbReference>
<evidence type="ECO:0000256" key="2">
    <source>
        <dbReference type="ARBA" id="ARBA00022679"/>
    </source>
</evidence>
<feature type="domain" description="Methyltransferase" evidence="3">
    <location>
        <begin position="59"/>
        <end position="148"/>
    </location>
</feature>
<dbReference type="SUPFAM" id="SSF53335">
    <property type="entry name" value="S-adenosyl-L-methionine-dependent methyltransferases"/>
    <property type="match status" value="1"/>
</dbReference>
<dbReference type="PANTHER" id="PTHR43861">
    <property type="entry name" value="TRANS-ACONITATE 2-METHYLTRANSFERASE-RELATED"/>
    <property type="match status" value="1"/>
</dbReference>
<dbReference type="CDD" id="cd02440">
    <property type="entry name" value="AdoMet_MTases"/>
    <property type="match status" value="1"/>
</dbReference>